<dbReference type="PANTHER" id="PTHR43249">
    <property type="entry name" value="UDP-N-ACETYL-2-AMINO-2-DEOXY-D-GLUCURONATE OXIDASE"/>
    <property type="match status" value="1"/>
</dbReference>
<protein>
    <submittedName>
        <fullName evidence="3">Gfo/Idh/MocA family oxidoreductase</fullName>
    </submittedName>
</protein>
<organism evidence="3 4">
    <name type="scientific">Sphaerochaeta associata</name>
    <dbReference type="NCBI Taxonomy" id="1129264"/>
    <lineage>
        <taxon>Bacteria</taxon>
        <taxon>Pseudomonadati</taxon>
        <taxon>Spirochaetota</taxon>
        <taxon>Spirochaetia</taxon>
        <taxon>Spirochaetales</taxon>
        <taxon>Sphaerochaetaceae</taxon>
        <taxon>Sphaerochaeta</taxon>
    </lineage>
</organism>
<feature type="domain" description="Gfo/Idh/MocA-like oxidoreductase N-terminal" evidence="1">
    <location>
        <begin position="5"/>
        <end position="120"/>
    </location>
</feature>
<evidence type="ECO:0000313" key="3">
    <source>
        <dbReference type="EMBL" id="UOM50613.1"/>
    </source>
</evidence>
<dbReference type="SUPFAM" id="SSF51735">
    <property type="entry name" value="NAD(P)-binding Rossmann-fold domains"/>
    <property type="match status" value="1"/>
</dbReference>
<name>A0ABY4D8J6_9SPIR</name>
<dbReference type="InterPro" id="IPR036291">
    <property type="entry name" value="NAD(P)-bd_dom_sf"/>
</dbReference>
<dbReference type="InterPro" id="IPR052515">
    <property type="entry name" value="Gfo/Idh/MocA_Oxidoreductase"/>
</dbReference>
<feature type="domain" description="GFO/IDH/MocA-like oxidoreductase" evidence="2">
    <location>
        <begin position="132"/>
        <end position="255"/>
    </location>
</feature>
<evidence type="ECO:0000313" key="4">
    <source>
        <dbReference type="Proteomes" id="UP000829708"/>
    </source>
</evidence>
<evidence type="ECO:0000259" key="2">
    <source>
        <dbReference type="Pfam" id="PF22725"/>
    </source>
</evidence>
<keyword evidence="4" id="KW-1185">Reference proteome</keyword>
<dbReference type="Proteomes" id="UP000829708">
    <property type="component" value="Chromosome"/>
</dbReference>
<dbReference type="Gene3D" id="3.40.50.720">
    <property type="entry name" value="NAD(P)-binding Rossmann-like Domain"/>
    <property type="match status" value="1"/>
</dbReference>
<sequence>MQTYRVAVVGCGAVSKNHGKALVQCPYTEIAYAVDCVEERAKQFSQTYGGMVLTDYTELFSRTDVDVVHIVTPHHTHPHIAIDCMQHGLHVFCEKPLAILPQDAKRMIAVSEATGRRLGVCFQNRMNASTIQAKTLIECKQYGDIVSAMVLVAWDRGGKYYSQSPWRGRYETEGGGTLINQAIHTLDLLDYLCGGVAAVSGFDAKLRDDDAYEVEDSAMFHATLCGGGVAVGYCTNCYPMSKQCTVEIHLEKATLTVKQSGLTIEHDGLMEFHASEVATGEKSEWGLSHGLLIDEFYRTLSTGEPFVCDAHTGLAAIKLVQAIQHSKGRRIQLV</sequence>
<dbReference type="InterPro" id="IPR000683">
    <property type="entry name" value="Gfo/Idh/MocA-like_OxRdtase_N"/>
</dbReference>
<dbReference type="InterPro" id="IPR055170">
    <property type="entry name" value="GFO_IDH_MocA-like_dom"/>
</dbReference>
<dbReference type="SUPFAM" id="SSF55347">
    <property type="entry name" value="Glyceraldehyde-3-phosphate dehydrogenase-like, C-terminal domain"/>
    <property type="match status" value="1"/>
</dbReference>
<reference evidence="4" key="1">
    <citation type="journal article" date="2024" name="J Bioinform Genom">
        <title>Complete genome sequence of the type strain bacterium Sphaerochaeta associata GLS2t (VKM B-2742)t.</title>
        <authorList>
            <person name="Troshina O.Y."/>
            <person name="Tepeeva A.N."/>
            <person name="Arzamasceva V.O."/>
            <person name="Whitman W.B."/>
            <person name="Varghese N."/>
            <person name="Shapiro N."/>
            <person name="Woyke T."/>
            <person name="Kripides N.C."/>
            <person name="Vasilenko O.V."/>
        </authorList>
    </citation>
    <scope>NUCLEOTIDE SEQUENCE [LARGE SCALE GENOMIC DNA]</scope>
    <source>
        <strain evidence="4">GLS2T</strain>
    </source>
</reference>
<dbReference type="Pfam" id="PF01408">
    <property type="entry name" value="GFO_IDH_MocA"/>
    <property type="match status" value="1"/>
</dbReference>
<accession>A0ABY4D8J6</accession>
<dbReference type="PANTHER" id="PTHR43249:SF1">
    <property type="entry name" value="D-GLUCOSIDE 3-DEHYDROGENASE"/>
    <property type="match status" value="1"/>
</dbReference>
<proteinExistence type="predicted"/>
<evidence type="ECO:0000259" key="1">
    <source>
        <dbReference type="Pfam" id="PF01408"/>
    </source>
</evidence>
<dbReference type="EMBL" id="CP094929">
    <property type="protein sequence ID" value="UOM50613.1"/>
    <property type="molecule type" value="Genomic_DNA"/>
</dbReference>
<dbReference type="Gene3D" id="3.30.360.10">
    <property type="entry name" value="Dihydrodipicolinate Reductase, domain 2"/>
    <property type="match status" value="1"/>
</dbReference>
<gene>
    <name evidence="3" type="ORF">MUG09_13700</name>
</gene>
<dbReference type="RefSeq" id="WP_244772000.1">
    <property type="nucleotide sequence ID" value="NZ_CP094929.1"/>
</dbReference>
<dbReference type="Pfam" id="PF22725">
    <property type="entry name" value="GFO_IDH_MocA_C3"/>
    <property type="match status" value="1"/>
</dbReference>